<gene>
    <name evidence="12" type="primary">LOC101859944</name>
</gene>
<keyword evidence="2 9" id="KW-0812">Transmembrane</keyword>
<protein>
    <submittedName>
        <fullName evidence="12">Probable G-protein coupled receptor AH9.1</fullName>
    </submittedName>
</protein>
<feature type="transmembrane region" description="Helical" evidence="9">
    <location>
        <begin position="69"/>
        <end position="92"/>
    </location>
</feature>
<feature type="transmembrane region" description="Helical" evidence="9">
    <location>
        <begin position="208"/>
        <end position="230"/>
    </location>
</feature>
<evidence type="ECO:0000256" key="7">
    <source>
        <dbReference type="ARBA" id="ARBA00023224"/>
    </source>
</evidence>
<keyword evidence="5 9" id="KW-0472">Membrane</keyword>
<feature type="transmembrane region" description="Helical" evidence="9">
    <location>
        <begin position="310"/>
        <end position="326"/>
    </location>
</feature>
<reference evidence="12" key="1">
    <citation type="submission" date="2025-08" db="UniProtKB">
        <authorList>
            <consortium name="RefSeq"/>
        </authorList>
    </citation>
    <scope>IDENTIFICATION</scope>
</reference>
<feature type="domain" description="G-protein coupled receptors family 1 profile" evidence="10">
    <location>
        <begin position="50"/>
        <end position="323"/>
    </location>
</feature>
<organism evidence="11 12">
    <name type="scientific">Aplysia californica</name>
    <name type="common">California sea hare</name>
    <dbReference type="NCBI Taxonomy" id="6500"/>
    <lineage>
        <taxon>Eukaryota</taxon>
        <taxon>Metazoa</taxon>
        <taxon>Spiralia</taxon>
        <taxon>Lophotrochozoa</taxon>
        <taxon>Mollusca</taxon>
        <taxon>Gastropoda</taxon>
        <taxon>Heterobranchia</taxon>
        <taxon>Euthyneura</taxon>
        <taxon>Tectipleura</taxon>
        <taxon>Aplysiida</taxon>
        <taxon>Aplysioidea</taxon>
        <taxon>Aplysiidae</taxon>
        <taxon>Aplysia</taxon>
    </lineage>
</organism>
<keyword evidence="7" id="KW-0807">Transducer</keyword>
<dbReference type="InterPro" id="IPR017452">
    <property type="entry name" value="GPCR_Rhodpsn_7TM"/>
</dbReference>
<feature type="transmembrane region" description="Helical" evidence="9">
    <location>
        <begin position="154"/>
        <end position="174"/>
    </location>
</feature>
<dbReference type="PANTHER" id="PTHR24243">
    <property type="entry name" value="G-PROTEIN COUPLED RECEPTOR"/>
    <property type="match status" value="1"/>
</dbReference>
<evidence type="ECO:0000256" key="4">
    <source>
        <dbReference type="ARBA" id="ARBA00023040"/>
    </source>
</evidence>
<keyword evidence="4" id="KW-0297">G-protein coupled receptor</keyword>
<evidence type="ECO:0000256" key="6">
    <source>
        <dbReference type="ARBA" id="ARBA00023170"/>
    </source>
</evidence>
<evidence type="ECO:0000256" key="3">
    <source>
        <dbReference type="ARBA" id="ARBA00022989"/>
    </source>
</evidence>
<accession>A0ABM0JT01</accession>
<dbReference type="PROSITE" id="PS50262">
    <property type="entry name" value="G_PROTEIN_RECEP_F1_2"/>
    <property type="match status" value="1"/>
</dbReference>
<evidence type="ECO:0000256" key="9">
    <source>
        <dbReference type="SAM" id="Phobius"/>
    </source>
</evidence>
<dbReference type="SUPFAM" id="SSF81321">
    <property type="entry name" value="Family A G protein-coupled receptor-like"/>
    <property type="match status" value="1"/>
</dbReference>
<sequence>MPCVTDVTIPRPDPEEEASRGGLISNKQLTEASVIYNVLIGSFEITGFIFNTFNLIVFVQMGVSDPVNVCFFALAVSDHCLLTTGLLVLMVYNDIGSMLKNLSVNSLHMTMILLFYAHMFLDISILNSTFISLQRCCCVAWPLKFKSVFTTKRSLLIIVCIHLYGLASYFPLFLKQTLHSAPDPLSNSTTWIITFSKERSRLVSVIDILNQAALCIITQVVVLTCLGVLTNSLRSASKFRKSASSEISESKANNRKEDQVVKTVTLLCFVFVVTNTPAVILALTRIFVPEFDTYKRFNNLYFILHNTNDLFEYSSAVLNFLVYLSTSTRFRKTFRALLHLDNKHEK</sequence>
<feature type="transmembrane region" description="Helical" evidence="9">
    <location>
        <begin position="34"/>
        <end position="57"/>
    </location>
</feature>
<dbReference type="Gene3D" id="1.20.1070.10">
    <property type="entry name" value="Rhodopsin 7-helix transmembrane proteins"/>
    <property type="match status" value="1"/>
</dbReference>
<dbReference type="PANTHER" id="PTHR24243:SF230">
    <property type="entry name" value="G-PROTEIN COUPLED RECEPTORS FAMILY 1 PROFILE DOMAIN-CONTAINING PROTEIN"/>
    <property type="match status" value="1"/>
</dbReference>
<dbReference type="RefSeq" id="XP_005100800.1">
    <property type="nucleotide sequence ID" value="XM_005100743.1"/>
</dbReference>
<keyword evidence="6 12" id="KW-0675">Receptor</keyword>
<dbReference type="Proteomes" id="UP000694888">
    <property type="component" value="Unplaced"/>
</dbReference>
<dbReference type="Pfam" id="PF00001">
    <property type="entry name" value="7tm_1"/>
    <property type="match status" value="1"/>
</dbReference>
<name>A0ABM0JT01_APLCA</name>
<proteinExistence type="predicted"/>
<dbReference type="GeneID" id="101859944"/>
<comment type="subcellular location">
    <subcellularLocation>
        <location evidence="1">Membrane</location>
        <topology evidence="1">Multi-pass membrane protein</topology>
    </subcellularLocation>
</comment>
<feature type="transmembrane region" description="Helical" evidence="9">
    <location>
        <begin position="264"/>
        <end position="288"/>
    </location>
</feature>
<evidence type="ECO:0000256" key="5">
    <source>
        <dbReference type="ARBA" id="ARBA00023136"/>
    </source>
</evidence>
<keyword evidence="3 9" id="KW-1133">Transmembrane helix</keyword>
<evidence type="ECO:0000256" key="1">
    <source>
        <dbReference type="ARBA" id="ARBA00004141"/>
    </source>
</evidence>
<keyword evidence="11" id="KW-1185">Reference proteome</keyword>
<evidence type="ECO:0000256" key="8">
    <source>
        <dbReference type="SAM" id="MobiDB-lite"/>
    </source>
</evidence>
<evidence type="ECO:0000256" key="2">
    <source>
        <dbReference type="ARBA" id="ARBA00022692"/>
    </source>
</evidence>
<dbReference type="SMART" id="SM01381">
    <property type="entry name" value="7TM_GPCR_Srsx"/>
    <property type="match status" value="1"/>
</dbReference>
<evidence type="ECO:0000313" key="11">
    <source>
        <dbReference type="Proteomes" id="UP000694888"/>
    </source>
</evidence>
<feature type="region of interest" description="Disordered" evidence="8">
    <location>
        <begin position="1"/>
        <end position="21"/>
    </location>
</feature>
<feature type="transmembrane region" description="Helical" evidence="9">
    <location>
        <begin position="112"/>
        <end position="133"/>
    </location>
</feature>
<evidence type="ECO:0000313" key="12">
    <source>
        <dbReference type="RefSeq" id="XP_005100800.1"/>
    </source>
</evidence>
<dbReference type="InterPro" id="IPR000276">
    <property type="entry name" value="GPCR_Rhodpsn"/>
</dbReference>
<evidence type="ECO:0000259" key="10">
    <source>
        <dbReference type="PROSITE" id="PS50262"/>
    </source>
</evidence>